<evidence type="ECO:0000256" key="1">
    <source>
        <dbReference type="ARBA" id="ARBA00004259"/>
    </source>
</evidence>
<name>A0ABR3GSR8_9PEZI</name>
<dbReference type="InterPro" id="IPR007231">
    <property type="entry name" value="Nucleoporin_int_Nup93/Nic96"/>
</dbReference>
<evidence type="ECO:0000313" key="6">
    <source>
        <dbReference type="EMBL" id="KAL0638962.1"/>
    </source>
</evidence>
<dbReference type="PANTHER" id="PTHR11225">
    <property type="entry name" value="NUCLEAR PORE COMPLEX PROTEIN NUP93 NUCLEOPORIN NUP93 DEAD EYE PROTEIN"/>
    <property type="match status" value="1"/>
</dbReference>
<dbReference type="Pfam" id="PF04097">
    <property type="entry name" value="Nic96"/>
    <property type="match status" value="1"/>
</dbReference>
<keyword evidence="3 4" id="KW-0539">Nucleus</keyword>
<keyword evidence="4" id="KW-0811">Translocation</keyword>
<evidence type="ECO:0000256" key="4">
    <source>
        <dbReference type="RuleBase" id="RU364035"/>
    </source>
</evidence>
<comment type="similarity">
    <text evidence="2 4">Belongs to the nucleoporin interacting component (NIC) family.</text>
</comment>
<keyword evidence="4" id="KW-0509">mRNA transport</keyword>
<dbReference type="EMBL" id="JBBBZM010000016">
    <property type="protein sequence ID" value="KAL0638962.1"/>
    <property type="molecule type" value="Genomic_DNA"/>
</dbReference>
<dbReference type="PANTHER" id="PTHR11225:SF4">
    <property type="entry name" value="NUCLEAR PORE COMPLEX PROTEIN NUP93"/>
    <property type="match status" value="1"/>
</dbReference>
<keyword evidence="5" id="KW-0175">Coiled coil</keyword>
<organism evidence="6 7">
    <name type="scientific">Discina gigas</name>
    <dbReference type="NCBI Taxonomy" id="1032678"/>
    <lineage>
        <taxon>Eukaryota</taxon>
        <taxon>Fungi</taxon>
        <taxon>Dikarya</taxon>
        <taxon>Ascomycota</taxon>
        <taxon>Pezizomycotina</taxon>
        <taxon>Pezizomycetes</taxon>
        <taxon>Pezizales</taxon>
        <taxon>Discinaceae</taxon>
        <taxon>Discina</taxon>
    </lineage>
</organism>
<comment type="caution">
    <text evidence="6">The sequence shown here is derived from an EMBL/GenBank/DDBJ whole genome shotgun (WGS) entry which is preliminary data.</text>
</comment>
<feature type="coiled-coil region" evidence="5">
    <location>
        <begin position="33"/>
        <end position="60"/>
    </location>
</feature>
<evidence type="ECO:0000256" key="5">
    <source>
        <dbReference type="SAM" id="Coils"/>
    </source>
</evidence>
<evidence type="ECO:0000313" key="7">
    <source>
        <dbReference type="Proteomes" id="UP001447188"/>
    </source>
</evidence>
<comment type="subcellular location">
    <subcellularLocation>
        <location evidence="1">Nucleus envelope</location>
    </subcellularLocation>
    <subcellularLocation>
        <location evidence="4">Nucleus</location>
        <location evidence="4">Nuclear pore complex</location>
    </subcellularLocation>
</comment>
<accession>A0ABR3GSR8</accession>
<proteinExistence type="inferred from homology"/>
<keyword evidence="4" id="KW-0906">Nuclear pore complex</keyword>
<reference evidence="6 7" key="1">
    <citation type="submission" date="2024-02" db="EMBL/GenBank/DDBJ databases">
        <title>Discinaceae phylogenomics.</title>
        <authorList>
            <person name="Dirks A.C."/>
            <person name="James T.Y."/>
        </authorList>
    </citation>
    <scope>NUCLEOTIDE SEQUENCE [LARGE SCALE GENOMIC DNA]</scope>
    <source>
        <strain evidence="6 7">ACD0624</strain>
    </source>
</reference>
<sequence>MATTDTPSHVSTLFSSLLEQSRKLRQETENDGLETVQLGLNELERRARDLKKKTKDGQQTDARAHYLLAAGGINTDEALRDLDSIDFHTAFEPSSVRVDTDIDTYLRNRKEQNVMSSIEDGMRRTSRDFDAFVAKNVTMEWEAQKQLIFEHFGLAPRSATPAIGTAQSDLGNSTFGGLSTFGVSSFGRSKLGTSFGPGKGSVWAKSTLGASVFGRPTATATAAGAATGKLFSDIDPTRQMELNRQVQLRQQQFALAVKRMNEVRLGAGTADGSVFPVMKVFGDITGASGNDMLTLQLQDSWKLLASITGESEVRDGNPFGGPRERQFTKDYILNKSSDSAEGAKVRKGVQKGARRFLEKQFLETVERTISDNPQIAKVGGIPSVFHKFRGYINVKLAVNKDVPEWSIKNFDFVSDVPCWALIFYLLRAGFLDEADDFVRQNQQSFQKLDRSFPTYLHAYCSAGDERRLPRNLLDRIQGEYNNRVKHAEDTKDIFKPAVYKIIGRCDLSKRSVPNVMPTAEDWMWLQLVLAREIDRATEPAHEVFTMQDLQKGVIQFGAKHFSAKGSNVGLYFQMLMMSGLFEDAVHYLYSFQSVDGVHFAIALTYYGFLRPTDIPLMKPDSDLLTLGAKGEKQINFPYLIASYTHDFRTPNAEEAVDYLALICLNGDIPSPSGPAHLSICHETLRDLVLETREFTKLLGDVRSDGTREKGAIEKRMKLIKIADQREYLRTITEQAAIQADDDGRSTDAVLLYHLAEEYDIVVEIINKNLSDSIASEETQTVYHDSTAGVDLGSMSLTSVDDPVRLANNMLQMYSAHASMFSVINVRNREASGVLLMIAEAKKMYQLGQWESCLQKIEQVDVIPLDPRVDVGSVRRRAQNFGALHETVARNVGILLKMVVECCHRLGAELRDSMFADASRNQKLQELKARTKCAMIYAGMIQYKLPAHVYEFINSRDVTEGF</sequence>
<keyword evidence="4" id="KW-0813">Transport</keyword>
<evidence type="ECO:0000256" key="3">
    <source>
        <dbReference type="ARBA" id="ARBA00023242"/>
    </source>
</evidence>
<gene>
    <name evidence="6" type="primary">NIC96</name>
    <name evidence="6" type="ORF">Q9L58_002013</name>
</gene>
<evidence type="ECO:0000256" key="2">
    <source>
        <dbReference type="ARBA" id="ARBA00010186"/>
    </source>
</evidence>
<dbReference type="Proteomes" id="UP001447188">
    <property type="component" value="Unassembled WGS sequence"/>
</dbReference>
<keyword evidence="4" id="KW-0472">Membrane</keyword>
<keyword evidence="7" id="KW-1185">Reference proteome</keyword>
<keyword evidence="4" id="KW-0653">Protein transport</keyword>
<protein>
    <recommendedName>
        <fullName evidence="4">Nuclear pore protein</fullName>
    </recommendedName>
</protein>